<dbReference type="AlphaFoldDB" id="A0A2A9ERI8"/>
<evidence type="ECO:0000313" key="1">
    <source>
        <dbReference type="EMBL" id="PFG40855.1"/>
    </source>
</evidence>
<evidence type="ECO:0000313" key="2">
    <source>
        <dbReference type="Proteomes" id="UP000222106"/>
    </source>
</evidence>
<reference evidence="1 2" key="1">
    <citation type="submission" date="2017-10" db="EMBL/GenBank/DDBJ databases">
        <title>Sequencing the genomes of 1000 actinobacteria strains.</title>
        <authorList>
            <person name="Klenk H.-P."/>
        </authorList>
    </citation>
    <scope>NUCLEOTIDE SEQUENCE [LARGE SCALE GENOMIC DNA]</scope>
    <source>
        <strain evidence="1 2">DSM 21838</strain>
    </source>
</reference>
<keyword evidence="2" id="KW-1185">Reference proteome</keyword>
<dbReference type="Proteomes" id="UP000222106">
    <property type="component" value="Unassembled WGS sequence"/>
</dbReference>
<protein>
    <submittedName>
        <fullName evidence="1">SpoIIAA-like protein</fullName>
    </submittedName>
</protein>
<proteinExistence type="predicted"/>
<dbReference type="InterPro" id="IPR021866">
    <property type="entry name" value="SpoIIAA-like"/>
</dbReference>
<organism evidence="1 2">
    <name type="scientific">Georgenia soli</name>
    <dbReference type="NCBI Taxonomy" id="638953"/>
    <lineage>
        <taxon>Bacteria</taxon>
        <taxon>Bacillati</taxon>
        <taxon>Actinomycetota</taxon>
        <taxon>Actinomycetes</taxon>
        <taxon>Micrococcales</taxon>
        <taxon>Bogoriellaceae</taxon>
        <taxon>Georgenia</taxon>
    </lineage>
</organism>
<sequence length="123" mass="13577">MIKRLEEMPAGVLGLQAIDDVEEEDYRNVIVPAVEEAVAAHGKVRVVFVLGPEFEEYEAGAVWEDVKLGVRRPTAFERMAIVTDARWARPAVKVFSVLWPGQARTFPLADLEAAKQWAADGAA</sequence>
<dbReference type="EMBL" id="PDJI01000004">
    <property type="protein sequence ID" value="PFG40855.1"/>
    <property type="molecule type" value="Genomic_DNA"/>
</dbReference>
<dbReference type="Gene3D" id="3.40.50.10600">
    <property type="entry name" value="SpoIIaa-like domains"/>
    <property type="match status" value="1"/>
</dbReference>
<dbReference type="SUPFAM" id="SSF52091">
    <property type="entry name" value="SpoIIaa-like"/>
    <property type="match status" value="1"/>
</dbReference>
<name>A0A2A9ERI8_9MICO</name>
<dbReference type="Pfam" id="PF11964">
    <property type="entry name" value="SpoIIAA-like"/>
    <property type="match status" value="1"/>
</dbReference>
<gene>
    <name evidence="1" type="ORF">ATJ97_3395</name>
</gene>
<comment type="caution">
    <text evidence="1">The sequence shown here is derived from an EMBL/GenBank/DDBJ whole genome shotgun (WGS) entry which is preliminary data.</text>
</comment>
<dbReference type="RefSeq" id="WP_098484694.1">
    <property type="nucleotide sequence ID" value="NZ_PDJI01000004.1"/>
</dbReference>
<accession>A0A2A9ERI8</accession>
<dbReference type="OrthoDB" id="4729899at2"/>
<dbReference type="InterPro" id="IPR036513">
    <property type="entry name" value="STAS_dom_sf"/>
</dbReference>
<dbReference type="InterPro" id="IPR038396">
    <property type="entry name" value="SpoIIAA-like_sf"/>
</dbReference>